<keyword evidence="1" id="KW-0472">Membrane</keyword>
<dbReference type="Proteomes" id="UP000664628">
    <property type="component" value="Unassembled WGS sequence"/>
</dbReference>
<feature type="transmembrane region" description="Helical" evidence="1">
    <location>
        <begin position="201"/>
        <end position="218"/>
    </location>
</feature>
<feature type="transmembrane region" description="Helical" evidence="1">
    <location>
        <begin position="108"/>
        <end position="126"/>
    </location>
</feature>
<proteinExistence type="predicted"/>
<reference evidence="2 3" key="1">
    <citation type="submission" date="2021-03" db="EMBL/GenBank/DDBJ databases">
        <title>Fibrella sp. HMF5405 genome sequencing and assembly.</title>
        <authorList>
            <person name="Kang H."/>
            <person name="Kim H."/>
            <person name="Bae S."/>
            <person name="Joh K."/>
        </authorList>
    </citation>
    <scope>NUCLEOTIDE SEQUENCE [LARGE SCALE GENOMIC DNA]</scope>
    <source>
        <strain evidence="2 3">HMF5405</strain>
    </source>
</reference>
<feature type="transmembrane region" description="Helical" evidence="1">
    <location>
        <begin position="132"/>
        <end position="149"/>
    </location>
</feature>
<keyword evidence="3" id="KW-1185">Reference proteome</keyword>
<dbReference type="EMBL" id="JAFMYW010000002">
    <property type="protein sequence ID" value="MBO0948655.1"/>
    <property type="molecule type" value="Genomic_DNA"/>
</dbReference>
<name>A0ABS3JF83_9BACT</name>
<evidence type="ECO:0000313" key="3">
    <source>
        <dbReference type="Proteomes" id="UP000664628"/>
    </source>
</evidence>
<sequence length="367" mass="41601">MSILFHNPDYSSFDLSNPKPTGFADYRENWKAIYQQSQHPLVAHKHSPGSHQSKIAFRLAPPLIGRLFPSTDYASFSVHLFLFQHVLGLLFFYLFLSLLCQLTGMDVYALLLTLGTPFIYLGNSFFWDTFGWFDGIAFFAMMAGLYALIKGHYWLLSLFLTIAFWTDERAIVVSPVVFFWMPYVQKETQELNRTASWKPLVPYYVATVLAYVVIRWYIGSQFGLAVPAGSGSLLGGKVLLYNTQSIPYSFVNAFSGYWLPILLVIGWAWKNADKLYFRLAMLSIAASVLASYCVLDVVRSLMYLFVWLLLALIIVARVSEKRFALGVALVVAITSFMAPTLFYMGKTPVLLNSFSEIKRLLTHAPPL</sequence>
<protein>
    <recommendedName>
        <fullName evidence="4">Glycosyltransferase RgtA/B/C/D-like domain-containing protein</fullName>
    </recommendedName>
</protein>
<organism evidence="2 3">
    <name type="scientific">Fibrella forsythiae</name>
    <dbReference type="NCBI Taxonomy" id="2817061"/>
    <lineage>
        <taxon>Bacteria</taxon>
        <taxon>Pseudomonadati</taxon>
        <taxon>Bacteroidota</taxon>
        <taxon>Cytophagia</taxon>
        <taxon>Cytophagales</taxon>
        <taxon>Spirosomataceae</taxon>
        <taxon>Fibrella</taxon>
    </lineage>
</organism>
<comment type="caution">
    <text evidence="2">The sequence shown here is derived from an EMBL/GenBank/DDBJ whole genome shotgun (WGS) entry which is preliminary data.</text>
</comment>
<accession>A0ABS3JF83</accession>
<feature type="transmembrane region" description="Helical" evidence="1">
    <location>
        <begin position="76"/>
        <end position="96"/>
    </location>
</feature>
<evidence type="ECO:0008006" key="4">
    <source>
        <dbReference type="Google" id="ProtNLM"/>
    </source>
</evidence>
<evidence type="ECO:0000256" key="1">
    <source>
        <dbReference type="SAM" id="Phobius"/>
    </source>
</evidence>
<feature type="transmembrane region" description="Helical" evidence="1">
    <location>
        <begin position="324"/>
        <end position="344"/>
    </location>
</feature>
<dbReference type="RefSeq" id="WP_207328611.1">
    <property type="nucleotide sequence ID" value="NZ_JAFMYW010000002.1"/>
</dbReference>
<feature type="transmembrane region" description="Helical" evidence="1">
    <location>
        <begin position="250"/>
        <end position="269"/>
    </location>
</feature>
<feature type="transmembrane region" description="Helical" evidence="1">
    <location>
        <begin position="301"/>
        <end position="318"/>
    </location>
</feature>
<keyword evidence="1" id="KW-0812">Transmembrane</keyword>
<feature type="transmembrane region" description="Helical" evidence="1">
    <location>
        <begin position="275"/>
        <end position="294"/>
    </location>
</feature>
<keyword evidence="1" id="KW-1133">Transmembrane helix</keyword>
<gene>
    <name evidence="2" type="ORF">J2I46_08700</name>
</gene>
<evidence type="ECO:0000313" key="2">
    <source>
        <dbReference type="EMBL" id="MBO0948655.1"/>
    </source>
</evidence>